<accession>A0A1F5JHQ8</accession>
<name>A0A1F5JHQ8_9BACT</name>
<sequence>MNLRGVERGELPLTGIPGADKTTKAPEQAEEAPTVALKMGIIRFSERLYEGLGRVLTDGPIGMSDWV</sequence>
<feature type="region of interest" description="Disordered" evidence="1">
    <location>
        <begin position="1"/>
        <end position="31"/>
    </location>
</feature>
<comment type="caution">
    <text evidence="2">The sequence shown here is derived from an EMBL/GenBank/DDBJ whole genome shotgun (WGS) entry which is preliminary data.</text>
</comment>
<evidence type="ECO:0000256" key="1">
    <source>
        <dbReference type="SAM" id="MobiDB-lite"/>
    </source>
</evidence>
<evidence type="ECO:0000313" key="3">
    <source>
        <dbReference type="Proteomes" id="UP000177555"/>
    </source>
</evidence>
<dbReference type="AlphaFoldDB" id="A0A1F5JHQ8"/>
<feature type="compositionally biased region" description="Basic and acidic residues" evidence="1">
    <location>
        <begin position="1"/>
        <end position="10"/>
    </location>
</feature>
<dbReference type="Proteomes" id="UP000177555">
    <property type="component" value="Unassembled WGS sequence"/>
</dbReference>
<protein>
    <submittedName>
        <fullName evidence="2">Uncharacterized protein</fullName>
    </submittedName>
</protein>
<dbReference type="EMBL" id="MFCP01000024">
    <property type="protein sequence ID" value="OGE28030.1"/>
    <property type="molecule type" value="Genomic_DNA"/>
</dbReference>
<gene>
    <name evidence="2" type="ORF">A2867_04095</name>
</gene>
<evidence type="ECO:0000313" key="2">
    <source>
        <dbReference type="EMBL" id="OGE28030.1"/>
    </source>
</evidence>
<reference evidence="2 3" key="1">
    <citation type="journal article" date="2016" name="Nat. Commun.">
        <title>Thousands of microbial genomes shed light on interconnected biogeochemical processes in an aquifer system.</title>
        <authorList>
            <person name="Anantharaman K."/>
            <person name="Brown C.T."/>
            <person name="Hug L.A."/>
            <person name="Sharon I."/>
            <person name="Castelle C.J."/>
            <person name="Probst A.J."/>
            <person name="Thomas B.C."/>
            <person name="Singh A."/>
            <person name="Wilkins M.J."/>
            <person name="Karaoz U."/>
            <person name="Brodie E.L."/>
            <person name="Williams K.H."/>
            <person name="Hubbard S.S."/>
            <person name="Banfield J.F."/>
        </authorList>
    </citation>
    <scope>NUCLEOTIDE SEQUENCE [LARGE SCALE GENOMIC DNA]</scope>
</reference>
<proteinExistence type="predicted"/>
<organism evidence="2 3">
    <name type="scientific">Candidatus Daviesbacteria bacterium RIFCSPHIGHO2_01_FULL_40_11</name>
    <dbReference type="NCBI Taxonomy" id="1797762"/>
    <lineage>
        <taxon>Bacteria</taxon>
        <taxon>Candidatus Daviesiibacteriota</taxon>
    </lineage>
</organism>